<dbReference type="Proteomes" id="UP000824120">
    <property type="component" value="Chromosome 8"/>
</dbReference>
<sequence length="185" mass="21054">ANFQLRQQHTITRATPKAPHSLGTTFQLLPVALVRSLHLWRGSPQGSPHCAARLMSGYCLDMYSTHMAHPYMLDHFHVHLRSPRAFALGLSLCVSKKTFNPWPCPCTANFQLCQRYTITHATPKAPHSLGPAFQLFPVALIRSLYLWRGSPHCVDRFMSGYCLDMYSTHMAHPYMLDHFHVRLGV</sequence>
<gene>
    <name evidence="1" type="ORF">H5410_041827</name>
</gene>
<evidence type="ECO:0000313" key="2">
    <source>
        <dbReference type="Proteomes" id="UP000824120"/>
    </source>
</evidence>
<protein>
    <submittedName>
        <fullName evidence="1">Uncharacterized protein</fullName>
    </submittedName>
</protein>
<proteinExistence type="predicted"/>
<organism evidence="1 2">
    <name type="scientific">Solanum commersonii</name>
    <name type="common">Commerson's wild potato</name>
    <name type="synonym">Commerson's nightshade</name>
    <dbReference type="NCBI Taxonomy" id="4109"/>
    <lineage>
        <taxon>Eukaryota</taxon>
        <taxon>Viridiplantae</taxon>
        <taxon>Streptophyta</taxon>
        <taxon>Embryophyta</taxon>
        <taxon>Tracheophyta</taxon>
        <taxon>Spermatophyta</taxon>
        <taxon>Magnoliopsida</taxon>
        <taxon>eudicotyledons</taxon>
        <taxon>Gunneridae</taxon>
        <taxon>Pentapetalae</taxon>
        <taxon>asterids</taxon>
        <taxon>lamiids</taxon>
        <taxon>Solanales</taxon>
        <taxon>Solanaceae</taxon>
        <taxon>Solanoideae</taxon>
        <taxon>Solaneae</taxon>
        <taxon>Solanum</taxon>
    </lineage>
</organism>
<evidence type="ECO:0000313" key="1">
    <source>
        <dbReference type="EMBL" id="KAG5591313.1"/>
    </source>
</evidence>
<dbReference type="EMBL" id="JACXVP010000008">
    <property type="protein sequence ID" value="KAG5591313.1"/>
    <property type="molecule type" value="Genomic_DNA"/>
</dbReference>
<accession>A0A9J5XT01</accession>
<comment type="caution">
    <text evidence="1">The sequence shown here is derived from an EMBL/GenBank/DDBJ whole genome shotgun (WGS) entry which is preliminary data.</text>
</comment>
<feature type="non-terminal residue" evidence="1">
    <location>
        <position position="185"/>
    </location>
</feature>
<reference evidence="1 2" key="1">
    <citation type="submission" date="2020-09" db="EMBL/GenBank/DDBJ databases">
        <title>De no assembly of potato wild relative species, Solanum commersonii.</title>
        <authorList>
            <person name="Cho K."/>
        </authorList>
    </citation>
    <scope>NUCLEOTIDE SEQUENCE [LARGE SCALE GENOMIC DNA]</scope>
    <source>
        <strain evidence="1">LZ3.2</strain>
        <tissue evidence="1">Leaf</tissue>
    </source>
</reference>
<dbReference type="AlphaFoldDB" id="A0A9J5XT01"/>
<name>A0A9J5XT01_SOLCO</name>
<keyword evidence="2" id="KW-1185">Reference proteome</keyword>